<proteinExistence type="predicted"/>
<comment type="caution">
    <text evidence="1">The sequence shown here is derived from an EMBL/GenBank/DDBJ whole genome shotgun (WGS) entry which is preliminary data.</text>
</comment>
<sequence>MLATKDDSMRKIVQHIDERRWRPLEYFRMLDKNNTSHL</sequence>
<reference evidence="1" key="1">
    <citation type="submission" date="2021-02" db="EMBL/GenBank/DDBJ databases">
        <authorList>
            <person name="Nowell W R."/>
        </authorList>
    </citation>
    <scope>NUCLEOTIDE SEQUENCE</scope>
</reference>
<name>A0A8S2UAG6_9BILA</name>
<dbReference type="AlphaFoldDB" id="A0A8S2UAG6"/>
<accession>A0A8S2UAG6</accession>
<dbReference type="Proteomes" id="UP000681720">
    <property type="component" value="Unassembled WGS sequence"/>
</dbReference>
<dbReference type="EMBL" id="CAJOBJ010071573">
    <property type="protein sequence ID" value="CAF4462518.1"/>
    <property type="molecule type" value="Genomic_DNA"/>
</dbReference>
<evidence type="ECO:0000313" key="2">
    <source>
        <dbReference type="EMBL" id="CAF4462518.1"/>
    </source>
</evidence>
<evidence type="ECO:0000313" key="1">
    <source>
        <dbReference type="EMBL" id="CAF4333430.1"/>
    </source>
</evidence>
<feature type="non-terminal residue" evidence="1">
    <location>
        <position position="38"/>
    </location>
</feature>
<protein>
    <submittedName>
        <fullName evidence="1">Uncharacterized protein</fullName>
    </submittedName>
</protein>
<dbReference type="EMBL" id="CAJOBH010041929">
    <property type="protein sequence ID" value="CAF4333430.1"/>
    <property type="molecule type" value="Genomic_DNA"/>
</dbReference>
<organism evidence="1 3">
    <name type="scientific">Rotaria magnacalcarata</name>
    <dbReference type="NCBI Taxonomy" id="392030"/>
    <lineage>
        <taxon>Eukaryota</taxon>
        <taxon>Metazoa</taxon>
        <taxon>Spiralia</taxon>
        <taxon>Gnathifera</taxon>
        <taxon>Rotifera</taxon>
        <taxon>Eurotatoria</taxon>
        <taxon>Bdelloidea</taxon>
        <taxon>Philodinida</taxon>
        <taxon>Philodinidae</taxon>
        <taxon>Rotaria</taxon>
    </lineage>
</organism>
<evidence type="ECO:0000313" key="3">
    <source>
        <dbReference type="Proteomes" id="UP000681967"/>
    </source>
</evidence>
<dbReference type="Proteomes" id="UP000681967">
    <property type="component" value="Unassembled WGS sequence"/>
</dbReference>
<gene>
    <name evidence="1" type="ORF">BYL167_LOCUS28791</name>
    <name evidence="2" type="ORF">GIL414_LOCUS32947</name>
</gene>